<evidence type="ECO:0000313" key="3">
    <source>
        <dbReference type="EMBL" id="GAA5175626.1"/>
    </source>
</evidence>
<gene>
    <name evidence="3" type="ORF">GCM10023321_82050</name>
</gene>
<sequence length="257" mass="26631">MTKHFTRTVRGTGPGLLLAHGGGGGVAANFGALIDDLAGTHTVVGVDYPGSGDTPRSATPLTLDRLADELVAAADAAGLARFAVLGYSLGTAVAVRTATRHPDRVTGLVLTAGFAHPNNRMRLAVDVWRALLEADRTLLARFLTLVATGERHLEARTPDELSDAVTALAEFIPAGSPEQVDLVDSVDTRAELPGIRVPTQVIAATLDLLAPPALSRELAGAIPGARLVEIDAGHLVGEEAPVEWLAAIRSFLPSVAA</sequence>
<name>A0ABP9RDE1_9PSEU</name>
<evidence type="ECO:0000313" key="4">
    <source>
        <dbReference type="Proteomes" id="UP001428817"/>
    </source>
</evidence>
<reference evidence="4" key="1">
    <citation type="journal article" date="2019" name="Int. J. Syst. Evol. Microbiol.">
        <title>The Global Catalogue of Microorganisms (GCM) 10K type strain sequencing project: providing services to taxonomists for standard genome sequencing and annotation.</title>
        <authorList>
            <consortium name="The Broad Institute Genomics Platform"/>
            <consortium name="The Broad Institute Genome Sequencing Center for Infectious Disease"/>
            <person name="Wu L."/>
            <person name="Ma J."/>
        </authorList>
    </citation>
    <scope>NUCLEOTIDE SEQUENCE [LARGE SCALE GENOMIC DNA]</scope>
    <source>
        <strain evidence="4">JCM 18303</strain>
    </source>
</reference>
<organism evidence="3 4">
    <name type="scientific">Pseudonocardia eucalypti</name>
    <dbReference type="NCBI Taxonomy" id="648755"/>
    <lineage>
        <taxon>Bacteria</taxon>
        <taxon>Bacillati</taxon>
        <taxon>Actinomycetota</taxon>
        <taxon>Actinomycetes</taxon>
        <taxon>Pseudonocardiales</taxon>
        <taxon>Pseudonocardiaceae</taxon>
        <taxon>Pseudonocardia</taxon>
    </lineage>
</organism>
<dbReference type="PRINTS" id="PR00111">
    <property type="entry name" value="ABHYDROLASE"/>
</dbReference>
<evidence type="ECO:0000259" key="2">
    <source>
        <dbReference type="Pfam" id="PF00561"/>
    </source>
</evidence>
<dbReference type="InterPro" id="IPR029058">
    <property type="entry name" value="AB_hydrolase_fold"/>
</dbReference>
<evidence type="ECO:0000256" key="1">
    <source>
        <dbReference type="ARBA" id="ARBA00022801"/>
    </source>
</evidence>
<dbReference type="PANTHER" id="PTHR43798:SF31">
    <property type="entry name" value="AB HYDROLASE SUPERFAMILY PROTEIN YCLE"/>
    <property type="match status" value="1"/>
</dbReference>
<keyword evidence="4" id="KW-1185">Reference proteome</keyword>
<accession>A0ABP9RDE1</accession>
<comment type="caution">
    <text evidence="3">The sequence shown here is derived from an EMBL/GenBank/DDBJ whole genome shotgun (WGS) entry which is preliminary data.</text>
</comment>
<proteinExistence type="predicted"/>
<dbReference type="PANTHER" id="PTHR43798">
    <property type="entry name" value="MONOACYLGLYCEROL LIPASE"/>
    <property type="match status" value="1"/>
</dbReference>
<dbReference type="Proteomes" id="UP001428817">
    <property type="component" value="Unassembled WGS sequence"/>
</dbReference>
<dbReference type="InterPro" id="IPR050266">
    <property type="entry name" value="AB_hydrolase_sf"/>
</dbReference>
<dbReference type="InterPro" id="IPR000073">
    <property type="entry name" value="AB_hydrolase_1"/>
</dbReference>
<feature type="domain" description="AB hydrolase-1" evidence="2">
    <location>
        <begin position="16"/>
        <end position="241"/>
    </location>
</feature>
<dbReference type="Pfam" id="PF00561">
    <property type="entry name" value="Abhydrolase_1"/>
    <property type="match status" value="1"/>
</dbReference>
<protein>
    <submittedName>
        <fullName evidence="3">Alpha/beta hydrolase</fullName>
    </submittedName>
</protein>
<dbReference type="Gene3D" id="3.40.50.1820">
    <property type="entry name" value="alpha/beta hydrolase"/>
    <property type="match status" value="1"/>
</dbReference>
<dbReference type="GO" id="GO:0016787">
    <property type="term" value="F:hydrolase activity"/>
    <property type="evidence" value="ECO:0007669"/>
    <property type="project" value="UniProtKB-KW"/>
</dbReference>
<dbReference type="RefSeq" id="WP_185060713.1">
    <property type="nucleotide sequence ID" value="NZ_BAABJP010000067.1"/>
</dbReference>
<dbReference type="SUPFAM" id="SSF53474">
    <property type="entry name" value="alpha/beta-Hydrolases"/>
    <property type="match status" value="1"/>
</dbReference>
<keyword evidence="1 3" id="KW-0378">Hydrolase</keyword>
<dbReference type="EMBL" id="BAABJP010000067">
    <property type="protein sequence ID" value="GAA5175626.1"/>
    <property type="molecule type" value="Genomic_DNA"/>
</dbReference>